<dbReference type="Gene3D" id="1.10.8.10">
    <property type="entry name" value="DNA helicase RuvA subunit, C-terminal domain"/>
    <property type="match status" value="1"/>
</dbReference>
<dbReference type="AlphaFoldDB" id="A0A6C2YQI2"/>
<keyword evidence="3 5" id="KW-0251">Elongation factor</keyword>
<dbReference type="InterPro" id="IPR036402">
    <property type="entry name" value="EF-Ts_dimer_sf"/>
</dbReference>
<dbReference type="InterPro" id="IPR001816">
    <property type="entry name" value="Transl_elong_EFTs/EF1B"/>
</dbReference>
<dbReference type="SUPFAM" id="SSF54713">
    <property type="entry name" value="Elongation factor Ts (EF-Ts), dimerisation domain"/>
    <property type="match status" value="2"/>
</dbReference>
<name>A0A6C2YQI2_9BACT</name>
<comment type="subcellular location">
    <subcellularLocation>
        <location evidence="5">Cytoplasm</location>
    </subcellularLocation>
</comment>
<dbReference type="KEGG" id="tim:GMBLW1_03060"/>
<sequence length="280" mass="30101">MAEITATAVQTLRQRTSLPLMDCKRALVEAEGDMEKAVEILRIRNKGVVDKRIDNETSEGRVAVFIDPATKVAGIIELLCETAPVAKSDQFIALANEMAKSIALHNPQTVDELLAQASEVAGETINDRLTAVVGLIREKMKPGRFTRLVGGSFGSYIHHDGSLGVLVQVLQEGGDATTLKDVAMHVAAVVPTPVSARRDEVPEAIVAKEMEIARAKAAATGKPAQVAEKIAEGQMKTWFAENVLVEQPFIKDPSKTVGQILESAKLEIQKFVRVKVGASA</sequence>
<comment type="similarity">
    <text evidence="1 5">Belongs to the EF-Ts family.</text>
</comment>
<dbReference type="Gene3D" id="3.30.479.20">
    <property type="entry name" value="Elongation factor Ts, dimerisation domain"/>
    <property type="match status" value="2"/>
</dbReference>
<reference evidence="7" key="1">
    <citation type="submission" date="2019-04" db="EMBL/GenBank/DDBJ databases">
        <authorList>
            <consortium name="Science for Life Laboratories"/>
        </authorList>
    </citation>
    <scope>NUCLEOTIDE SEQUENCE</scope>
    <source>
        <strain evidence="7">MBLW1</strain>
    </source>
</reference>
<dbReference type="FunFam" id="1.10.8.10:FF:000001">
    <property type="entry name" value="Elongation factor Ts"/>
    <property type="match status" value="1"/>
</dbReference>
<keyword evidence="8" id="KW-1185">Reference proteome</keyword>
<dbReference type="NCBIfam" id="TIGR00116">
    <property type="entry name" value="tsf"/>
    <property type="match status" value="1"/>
</dbReference>
<dbReference type="GO" id="GO:0005737">
    <property type="term" value="C:cytoplasm"/>
    <property type="evidence" value="ECO:0007669"/>
    <property type="project" value="UniProtKB-SubCell"/>
</dbReference>
<evidence type="ECO:0000256" key="5">
    <source>
        <dbReference type="HAMAP-Rule" id="MF_00050"/>
    </source>
</evidence>
<organism evidence="7">
    <name type="scientific">Tuwongella immobilis</name>
    <dbReference type="NCBI Taxonomy" id="692036"/>
    <lineage>
        <taxon>Bacteria</taxon>
        <taxon>Pseudomonadati</taxon>
        <taxon>Planctomycetota</taxon>
        <taxon>Planctomycetia</taxon>
        <taxon>Gemmatales</taxon>
        <taxon>Gemmataceae</taxon>
        <taxon>Tuwongella</taxon>
    </lineage>
</organism>
<evidence type="ECO:0000256" key="1">
    <source>
        <dbReference type="ARBA" id="ARBA00005532"/>
    </source>
</evidence>
<dbReference type="SUPFAM" id="SSF46934">
    <property type="entry name" value="UBA-like"/>
    <property type="match status" value="1"/>
</dbReference>
<accession>A0A6C2YQI2</accession>
<dbReference type="PANTHER" id="PTHR11741">
    <property type="entry name" value="ELONGATION FACTOR TS"/>
    <property type="match status" value="1"/>
</dbReference>
<evidence type="ECO:0000259" key="6">
    <source>
        <dbReference type="Pfam" id="PF00889"/>
    </source>
</evidence>
<evidence type="ECO:0000313" key="8">
    <source>
        <dbReference type="Proteomes" id="UP000464378"/>
    </source>
</evidence>
<dbReference type="GO" id="GO:0003746">
    <property type="term" value="F:translation elongation factor activity"/>
    <property type="evidence" value="ECO:0007669"/>
    <property type="project" value="UniProtKB-UniRule"/>
</dbReference>
<keyword evidence="4 5" id="KW-0648">Protein biosynthesis</keyword>
<protein>
    <recommendedName>
        <fullName evidence="2 5">Elongation factor Ts</fullName>
        <shortName evidence="5">EF-Ts</shortName>
    </recommendedName>
</protein>
<dbReference type="RefSeq" id="WP_162658823.1">
    <property type="nucleotide sequence ID" value="NZ_LR593887.1"/>
</dbReference>
<dbReference type="FunFam" id="1.10.286.20:FF:000001">
    <property type="entry name" value="Elongation factor Ts"/>
    <property type="match status" value="1"/>
</dbReference>
<keyword evidence="5" id="KW-0963">Cytoplasm</keyword>
<dbReference type="PANTHER" id="PTHR11741:SF0">
    <property type="entry name" value="ELONGATION FACTOR TS, MITOCHONDRIAL"/>
    <property type="match status" value="1"/>
</dbReference>
<gene>
    <name evidence="5" type="primary">tsf</name>
    <name evidence="7" type="ORF">GMBLW1_03060</name>
</gene>
<proteinExistence type="inferred from homology"/>
<dbReference type="EMBL" id="LR593887">
    <property type="protein sequence ID" value="VTS04676.1"/>
    <property type="molecule type" value="Genomic_DNA"/>
</dbReference>
<dbReference type="HAMAP" id="MF_00050">
    <property type="entry name" value="EF_Ts"/>
    <property type="match status" value="1"/>
</dbReference>
<comment type="function">
    <text evidence="5">Associates with the EF-Tu.GDP complex and induces the exchange of GDP to GTP. It remains bound to the aminoacyl-tRNA.EF-Tu.GTP complex up to the GTP hydrolysis stage on the ribosome.</text>
</comment>
<dbReference type="FunCoup" id="A0A6C2YQI2">
    <property type="interactions" value="527"/>
</dbReference>
<evidence type="ECO:0000256" key="2">
    <source>
        <dbReference type="ARBA" id="ARBA00016956"/>
    </source>
</evidence>
<feature type="domain" description="Translation elongation factor EFTs/EF1B dimerisation" evidence="6">
    <location>
        <begin position="74"/>
        <end position="277"/>
    </location>
</feature>
<dbReference type="InterPro" id="IPR014039">
    <property type="entry name" value="Transl_elong_EFTs/EF1B_dimer"/>
</dbReference>
<dbReference type="EMBL" id="LR586016">
    <property type="protein sequence ID" value="VIP03654.1"/>
    <property type="molecule type" value="Genomic_DNA"/>
</dbReference>
<dbReference type="InParanoid" id="A0A6C2YQI2"/>
<evidence type="ECO:0000313" key="7">
    <source>
        <dbReference type="EMBL" id="VIP03654.1"/>
    </source>
</evidence>
<dbReference type="Proteomes" id="UP000464378">
    <property type="component" value="Chromosome"/>
</dbReference>
<dbReference type="Pfam" id="PF00889">
    <property type="entry name" value="EF_TS"/>
    <property type="match status" value="1"/>
</dbReference>
<dbReference type="InterPro" id="IPR009060">
    <property type="entry name" value="UBA-like_sf"/>
</dbReference>
<dbReference type="Gene3D" id="1.10.286.20">
    <property type="match status" value="1"/>
</dbReference>
<evidence type="ECO:0000256" key="4">
    <source>
        <dbReference type="ARBA" id="ARBA00022917"/>
    </source>
</evidence>
<evidence type="ECO:0000256" key="3">
    <source>
        <dbReference type="ARBA" id="ARBA00022768"/>
    </source>
</evidence>
<comment type="caution">
    <text evidence="5">Lacks conserved residue(s) required for the propagation of feature annotation.</text>
</comment>